<dbReference type="Pfam" id="PF08548">
    <property type="entry name" value="Peptidase_M10_C"/>
    <property type="match status" value="1"/>
</dbReference>
<evidence type="ECO:0000256" key="4">
    <source>
        <dbReference type="ARBA" id="ARBA00022737"/>
    </source>
</evidence>
<evidence type="ECO:0000313" key="7">
    <source>
        <dbReference type="Proteomes" id="UP001431963"/>
    </source>
</evidence>
<keyword evidence="3" id="KW-0964">Secreted</keyword>
<evidence type="ECO:0000256" key="3">
    <source>
        <dbReference type="ARBA" id="ARBA00022525"/>
    </source>
</evidence>
<dbReference type="InterPro" id="IPR018511">
    <property type="entry name" value="Hemolysin-typ_Ca-bd_CS"/>
</dbReference>
<proteinExistence type="predicted"/>
<protein>
    <submittedName>
        <fullName evidence="6">Calcium-binding protein</fullName>
    </submittedName>
</protein>
<comment type="cofactor">
    <cofactor evidence="1">
        <name>Ca(2+)</name>
        <dbReference type="ChEBI" id="CHEBI:29108"/>
    </cofactor>
</comment>
<dbReference type="InterPro" id="IPR013858">
    <property type="entry name" value="Peptidase_M10B_C"/>
</dbReference>
<organism evidence="6 7">
    <name type="scientific">Gemmobacter denitrificans</name>
    <dbReference type="NCBI Taxonomy" id="3123040"/>
    <lineage>
        <taxon>Bacteria</taxon>
        <taxon>Pseudomonadati</taxon>
        <taxon>Pseudomonadota</taxon>
        <taxon>Alphaproteobacteria</taxon>
        <taxon>Rhodobacterales</taxon>
        <taxon>Paracoccaceae</taxon>
        <taxon>Gemmobacter</taxon>
    </lineage>
</organism>
<evidence type="ECO:0000313" key="6">
    <source>
        <dbReference type="EMBL" id="MEH7830558.1"/>
    </source>
</evidence>
<reference evidence="6" key="1">
    <citation type="submission" date="2024-02" db="EMBL/GenBank/DDBJ databases">
        <title>Genome sequences of strain Gemmobacter sp. JM10B15.</title>
        <authorList>
            <person name="Zhang M."/>
        </authorList>
    </citation>
    <scope>NUCLEOTIDE SEQUENCE</scope>
    <source>
        <strain evidence="6">JM10B15</strain>
    </source>
</reference>
<dbReference type="Gene3D" id="2.150.10.10">
    <property type="entry name" value="Serralysin-like metalloprotease, C-terminal"/>
    <property type="match status" value="1"/>
</dbReference>
<dbReference type="PRINTS" id="PR00313">
    <property type="entry name" value="CABNDNGRPT"/>
</dbReference>
<accession>A0ABU8C1Q8</accession>
<comment type="subcellular location">
    <subcellularLocation>
        <location evidence="2">Secreted</location>
    </subcellularLocation>
</comment>
<evidence type="ECO:0000256" key="2">
    <source>
        <dbReference type="ARBA" id="ARBA00004613"/>
    </source>
</evidence>
<feature type="domain" description="Peptidase M10 serralysin C-terminal" evidence="5">
    <location>
        <begin position="1094"/>
        <end position="1191"/>
    </location>
</feature>
<sequence length="1268" mass="129384">MAHFSGRLGTSWTEVVYDDEGNIVGSNFSGVLIPSSATDIILGFTGFGTRADILEDALAGTALEIRNLDILAGASLNGFSSNLTIHGLVENAGSWILQTDRMTVMGASIENDGTITVLSDDNQNNNSSVLRLAAPEVQLLGDGTLVLGSRSVDGGDNSLSTQLTGTGGALGLTLLENFSTIEGAGTIGFNNNLGDPGGNLVIQNKSGGLIDANVAGVRLHIYSATVTDANPTTNAGTMQASAGGSLYLQAPLVEQTPGGVIRASGAGSQVVLHDGHIRGGHLATDGGGVIRTGNFHTILNGGQTATTNLTLDTNAQVWGVTLLELRNRIVNKGDIVLDGYGGVLGIGADGVTLTGQGEVILSRDLGANLGYHAARIQGIDPDATALLTNVDNVIHGAGLIGRQSGIEARRMSLINGDNGVIAADDRDGALELRGFETFRNSGVLRAEAGARLVVASGSGDVATGHADEVQVLNNLNGDLLATGAGAVVELAGNNADFVIEGGRLTGRRGGEIRLMNETAVLDGGTERGAVTLAGDIRIEGGATFRGEIAVDGTVHFARAAAHRLMIDGAAELVGSGEILLAEADSTNWIGSIRGSEPGEEANLINTSTHIRGAGMIGSMIAGSGATGYFRYGLSLTNGAEGRISADLAGRDLVLEGLTSFRNLGLLDAAEGGTLRLRSALDAGFRDQDWLLNNQGGTVRADGAGSVVRIEGGTATGTVRGGRLETAEGGTIELGIGGRLDGSGATGPVQNAGLLRVAGDAGLRSQIVNSGEIVFDESGPQRLMIDQRGAVLSGAGHLMMGGGQGQDSLTGAYRDLTDSLPDPARLTNRNTIEGDGFIGSLQGRSGHMLLQIVNDRSGVLRATEGETLVIDTGYLLRNDGVIEARGGTLDLHDRLAGKGRLQVAEGGTLILGRLFEGTVHLTGAGHETVRSRDGWDTAAQLRIVGMSVGDRIELGSVVGFPANADFEGFDFSTRGLFRFDTGTGMRSFAITGLTKTDLQVQTEDGLSQLVRVAVTEGRAGADTMAGGRSDDRLKGLGGNDLFESSTGNDIFDGGAGIDAVTYADLRGPVQVTLGSGAADGLALLPGSAGQDILRSIENVIGGGGDDWITGNQEANRLAGFGGDDRLDGGAGRDQLLGGTGADTLSGGGGADTLLGGLNGDVFLFDLRPSRATQADRVLDFDTGSDRIHLSAAAFRGLGSGSAEGAPLAAAAFKVIGSGGAVDRNDRVIYDSTTGQLFHDANGAAAGQRALIAVLDAGLSLTSADIDVIL</sequence>
<evidence type="ECO:0000256" key="1">
    <source>
        <dbReference type="ARBA" id="ARBA00001913"/>
    </source>
</evidence>
<evidence type="ECO:0000259" key="5">
    <source>
        <dbReference type="Pfam" id="PF08548"/>
    </source>
</evidence>
<comment type="caution">
    <text evidence="6">The sequence shown here is derived from an EMBL/GenBank/DDBJ whole genome shotgun (WGS) entry which is preliminary data.</text>
</comment>
<dbReference type="PROSITE" id="PS00330">
    <property type="entry name" value="HEMOLYSIN_CALCIUM"/>
    <property type="match status" value="3"/>
</dbReference>
<name>A0ABU8C1Q8_9RHOB</name>
<dbReference type="InterPro" id="IPR001343">
    <property type="entry name" value="Hemolysn_Ca-bd"/>
</dbReference>
<dbReference type="RefSeq" id="WP_335425596.1">
    <property type="nucleotide sequence ID" value="NZ_JBALHR010000039.1"/>
</dbReference>
<dbReference type="InterPro" id="IPR011049">
    <property type="entry name" value="Serralysin-like_metalloprot_C"/>
</dbReference>
<dbReference type="SUPFAM" id="SSF51120">
    <property type="entry name" value="beta-Roll"/>
    <property type="match status" value="1"/>
</dbReference>
<keyword evidence="7" id="KW-1185">Reference proteome</keyword>
<dbReference type="Pfam" id="PF00353">
    <property type="entry name" value="HemolysinCabind"/>
    <property type="match status" value="2"/>
</dbReference>
<dbReference type="EMBL" id="JBALHR010000039">
    <property type="protein sequence ID" value="MEH7830558.1"/>
    <property type="molecule type" value="Genomic_DNA"/>
</dbReference>
<keyword evidence="4" id="KW-0677">Repeat</keyword>
<dbReference type="Proteomes" id="UP001431963">
    <property type="component" value="Unassembled WGS sequence"/>
</dbReference>
<gene>
    <name evidence="6" type="ORF">V6590_20655</name>
</gene>